<evidence type="ECO:0000256" key="1">
    <source>
        <dbReference type="SAM" id="SignalP"/>
    </source>
</evidence>
<feature type="signal peptide" evidence="1">
    <location>
        <begin position="1"/>
        <end position="29"/>
    </location>
</feature>
<dbReference type="SMART" id="SM00869">
    <property type="entry name" value="Autotransporter"/>
    <property type="match status" value="1"/>
</dbReference>
<dbReference type="Proteomes" id="UP001169764">
    <property type="component" value="Unassembled WGS sequence"/>
</dbReference>
<dbReference type="Gene3D" id="2.40.128.130">
    <property type="entry name" value="Autotransporter beta-domain"/>
    <property type="match status" value="1"/>
</dbReference>
<name>A0ABT8YA80_9SPHN</name>
<evidence type="ECO:0000313" key="3">
    <source>
        <dbReference type="EMBL" id="MDO6414897.1"/>
    </source>
</evidence>
<dbReference type="InterPro" id="IPR005546">
    <property type="entry name" value="Autotransporte_beta"/>
</dbReference>
<accession>A0ABT8YA80</accession>
<evidence type="ECO:0000259" key="2">
    <source>
        <dbReference type="PROSITE" id="PS51208"/>
    </source>
</evidence>
<feature type="chain" id="PRO_5045055288" evidence="1">
    <location>
        <begin position="30"/>
        <end position="1074"/>
    </location>
</feature>
<dbReference type="RefSeq" id="WP_303542476.1">
    <property type="nucleotide sequence ID" value="NZ_JAUOTP010000004.1"/>
</dbReference>
<evidence type="ECO:0000313" key="4">
    <source>
        <dbReference type="Proteomes" id="UP001169764"/>
    </source>
</evidence>
<dbReference type="Pfam" id="PF03797">
    <property type="entry name" value="Autotransporter"/>
    <property type="match status" value="1"/>
</dbReference>
<reference evidence="3" key="1">
    <citation type="submission" date="2023-07" db="EMBL/GenBank/DDBJ databases">
        <authorList>
            <person name="Kim M."/>
        </authorList>
    </citation>
    <scope>NUCLEOTIDE SEQUENCE</scope>
    <source>
        <strain evidence="3">BIUV-7</strain>
    </source>
</reference>
<dbReference type="PROSITE" id="PS51208">
    <property type="entry name" value="AUTOTRANSPORTER"/>
    <property type="match status" value="1"/>
</dbReference>
<feature type="domain" description="Autotransporter" evidence="2">
    <location>
        <begin position="791"/>
        <end position="1074"/>
    </location>
</feature>
<protein>
    <submittedName>
        <fullName evidence="3">Autotransporter outer membrane beta-barrel domain-containing protein</fullName>
    </submittedName>
</protein>
<dbReference type="Gene3D" id="2.160.20.160">
    <property type="match status" value="1"/>
</dbReference>
<gene>
    <name evidence="3" type="ORF">Q4F19_10940</name>
</gene>
<dbReference type="SUPFAM" id="SSF103515">
    <property type="entry name" value="Autotransporter"/>
    <property type="match status" value="1"/>
</dbReference>
<keyword evidence="1" id="KW-0732">Signal</keyword>
<dbReference type="EMBL" id="JAUOTP010000004">
    <property type="protein sequence ID" value="MDO6414897.1"/>
    <property type="molecule type" value="Genomic_DNA"/>
</dbReference>
<comment type="caution">
    <text evidence="3">The sequence shown here is derived from an EMBL/GenBank/DDBJ whole genome shotgun (WGS) entry which is preliminary data.</text>
</comment>
<dbReference type="InterPro" id="IPR036709">
    <property type="entry name" value="Autotransporte_beta_dom_sf"/>
</dbReference>
<organism evidence="3 4">
    <name type="scientific">Sphingomonas natans</name>
    <dbReference type="NCBI Taxonomy" id="3063330"/>
    <lineage>
        <taxon>Bacteria</taxon>
        <taxon>Pseudomonadati</taxon>
        <taxon>Pseudomonadota</taxon>
        <taxon>Alphaproteobacteria</taxon>
        <taxon>Sphingomonadales</taxon>
        <taxon>Sphingomonadaceae</taxon>
        <taxon>Sphingomonas</taxon>
    </lineage>
</organism>
<keyword evidence="4" id="KW-1185">Reference proteome</keyword>
<proteinExistence type="predicted"/>
<sequence length="1074" mass="104369">MRRLPAPTCLLRIALAPMALTFTMAPARADTTISTATTANQQTSTANAGAADNLVISSTGSIAPPAGTAITIDSNNTVSNAGSITASGIDGVIAIGGGGGFASGIVNTGTITIDETYAAADANSDGVVDGPFASGSSRYGIRLSGTGAFTGAINSSGAITIKGNDSGGIFSSVPIIGSVTTSAAITVTGDRGYGIRLGDVSGNVTVAGTVAAIGQSSVGVALTGDIGGSLVVHSSISATGYSSTTLPTTLTSLGADNLLQGGAALAIGGNVAGGVLIATTTTSTDTTLDTDGDGIVDTSEGTGTVVSTGSAPALLIGSATRDVTLGLVPSRTVGLAIDGGITAAGIYAGFDATAVRIGGLGGAVGIAGGATVLGSVSATSNGATATGIAIGAGATLPSLVISGSVGASSGTNAGGAARGIVIETGASLPTITNAGAMTVGVTTGTGMATGILDASGTLATLTNSGSISVSDAAGTGRAIDVSANVSGFSYVQALASSTATAPFLTGAIVTGGGNDSIAASAGTLTSAATLGAGNDQVALSGTAAWTGTIGFGTGDDSLSLADTARFVGTVDFGTGADTLTIGSGAAFSGQILDTIGHTNVTVTGGTLALTNAATSSIGSLAINGGTLGVTIDPASGAHSLLAVAGATTITGVSTVKVTLSTLGLGTGSFTVLTSGTLSGSANFGLSIDALPYLLTGSVTGNDAAGTVTVNLLRKSATELGFRRSEAAAYDAVYAAIAGNSALTGLFLGLTDRDTTLRRYRQMLPDHAGGLFDALSGGERLVAPGASAVPWKDLGSVSLWVQEAQWNNRQHAEDTPGYSATGFGLSAGGDVDTGGFGRIGLSLGFIYGDVKNGGGNNEVTASLFQGGAYWLTDWGGFHFSANGSFGGVVASSVRSIGASTSASGSLLTSNGDWNGTMLSAGGKASWEAHLGAFYLRPAATISYAKLHEQAHDETGGGTGFDLSIDGRNSDELAATGTVALGLHLGKQTDEDSIVGHVEIEGGRREILGGTIGATTARFTGGNDFTLLPEDRTSGFTGGVNASIGSSTFRFVAGVNAEQREGYRSLSGQLGLRSAF</sequence>